<evidence type="ECO:0000313" key="2">
    <source>
        <dbReference type="EMBL" id="KAK0600053.1"/>
    </source>
</evidence>
<dbReference type="Gene3D" id="1.25.40.20">
    <property type="entry name" value="Ankyrin repeat-containing domain"/>
    <property type="match status" value="1"/>
</dbReference>
<dbReference type="PANTHER" id="PTHR24121">
    <property type="entry name" value="NO MECHANORECEPTOR POTENTIAL C, ISOFORM D-RELATED"/>
    <property type="match status" value="1"/>
</dbReference>
<dbReference type="EMBL" id="JAUESC010000003">
    <property type="protein sequence ID" value="KAK0600053.1"/>
    <property type="molecule type" value="Genomic_DNA"/>
</dbReference>
<reference evidence="2" key="1">
    <citation type="journal article" date="2022" name="Plant J.">
        <title>Strategies of tolerance reflected in two North American maple genomes.</title>
        <authorList>
            <person name="McEvoy S.L."/>
            <person name="Sezen U.U."/>
            <person name="Trouern-Trend A."/>
            <person name="McMahon S.M."/>
            <person name="Schaberg P.G."/>
            <person name="Yang J."/>
            <person name="Wegrzyn J.L."/>
            <person name="Swenson N.G."/>
        </authorList>
    </citation>
    <scope>NUCLEOTIDE SEQUENCE</scope>
    <source>
        <strain evidence="2">NS2018</strain>
    </source>
</reference>
<dbReference type="InterPro" id="IPR002110">
    <property type="entry name" value="Ankyrin_rpt"/>
</dbReference>
<protein>
    <submittedName>
        <fullName evidence="2">Uncharacterized protein</fullName>
    </submittedName>
</protein>
<dbReference type="SMART" id="SM00248">
    <property type="entry name" value="ANK"/>
    <property type="match status" value="1"/>
</dbReference>
<dbReference type="Proteomes" id="UP001168877">
    <property type="component" value="Unassembled WGS sequence"/>
</dbReference>
<proteinExistence type="predicted"/>
<name>A0AA39SYZ7_ACESA</name>
<dbReference type="PANTHER" id="PTHR24121:SF21">
    <property type="entry name" value="ANKYRIN REPEAT FAMILY PROTEIN"/>
    <property type="match status" value="1"/>
</dbReference>
<evidence type="ECO:0000313" key="3">
    <source>
        <dbReference type="Proteomes" id="UP001168877"/>
    </source>
</evidence>
<dbReference type="SUPFAM" id="SSF48403">
    <property type="entry name" value="Ankyrin repeat"/>
    <property type="match status" value="1"/>
</dbReference>
<dbReference type="PROSITE" id="PS50297">
    <property type="entry name" value="ANK_REP_REGION"/>
    <property type="match status" value="1"/>
</dbReference>
<organism evidence="2 3">
    <name type="scientific">Acer saccharum</name>
    <name type="common">Sugar maple</name>
    <dbReference type="NCBI Taxonomy" id="4024"/>
    <lineage>
        <taxon>Eukaryota</taxon>
        <taxon>Viridiplantae</taxon>
        <taxon>Streptophyta</taxon>
        <taxon>Embryophyta</taxon>
        <taxon>Tracheophyta</taxon>
        <taxon>Spermatophyta</taxon>
        <taxon>Magnoliopsida</taxon>
        <taxon>eudicotyledons</taxon>
        <taxon>Gunneridae</taxon>
        <taxon>Pentapetalae</taxon>
        <taxon>rosids</taxon>
        <taxon>malvids</taxon>
        <taxon>Sapindales</taxon>
        <taxon>Sapindaceae</taxon>
        <taxon>Hippocastanoideae</taxon>
        <taxon>Acereae</taxon>
        <taxon>Acer</taxon>
    </lineage>
</organism>
<accession>A0AA39SYZ7</accession>
<feature type="repeat" description="ANK" evidence="1">
    <location>
        <begin position="34"/>
        <end position="57"/>
    </location>
</feature>
<sequence length="99" mass="10926">MSSTFSSIPGNGMDLHGLTKIFTAVEELRMHDIEGNTPLHIAVRNGHFEVVRNILSNESRLLQCRNEAGKSPISVTSEASLTVIAQYIYDTSPDCHVKK</sequence>
<gene>
    <name evidence="2" type="ORF">LWI29_011105</name>
</gene>
<reference evidence="2" key="2">
    <citation type="submission" date="2023-06" db="EMBL/GenBank/DDBJ databases">
        <authorList>
            <person name="Swenson N.G."/>
            <person name="Wegrzyn J.L."/>
            <person name="Mcevoy S.L."/>
        </authorList>
    </citation>
    <scope>NUCLEOTIDE SEQUENCE</scope>
    <source>
        <strain evidence="2">NS2018</strain>
        <tissue evidence="2">Leaf</tissue>
    </source>
</reference>
<comment type="caution">
    <text evidence="2">The sequence shown here is derived from an EMBL/GenBank/DDBJ whole genome shotgun (WGS) entry which is preliminary data.</text>
</comment>
<dbReference type="InterPro" id="IPR036770">
    <property type="entry name" value="Ankyrin_rpt-contain_sf"/>
</dbReference>
<dbReference type="Pfam" id="PF00023">
    <property type="entry name" value="Ank"/>
    <property type="match status" value="1"/>
</dbReference>
<dbReference type="AlphaFoldDB" id="A0AA39SYZ7"/>
<keyword evidence="3" id="KW-1185">Reference proteome</keyword>
<evidence type="ECO:0000256" key="1">
    <source>
        <dbReference type="PROSITE-ProRule" id="PRU00023"/>
    </source>
</evidence>
<keyword evidence="1" id="KW-0040">ANK repeat</keyword>
<dbReference type="PROSITE" id="PS50088">
    <property type="entry name" value="ANK_REPEAT"/>
    <property type="match status" value="1"/>
</dbReference>